<dbReference type="PROSITE" id="PS50850">
    <property type="entry name" value="MFS"/>
    <property type="match status" value="1"/>
</dbReference>
<evidence type="ECO:0000256" key="5">
    <source>
        <dbReference type="ARBA" id="ARBA00023136"/>
    </source>
</evidence>
<dbReference type="Proteomes" id="UP000053958">
    <property type="component" value="Unassembled WGS sequence"/>
</dbReference>
<feature type="transmembrane region" description="Helical" evidence="6">
    <location>
        <begin position="570"/>
        <end position="589"/>
    </location>
</feature>
<feature type="domain" description="Major facilitator superfamily (MFS) profile" evidence="7">
    <location>
        <begin position="81"/>
        <end position="538"/>
    </location>
</feature>
<evidence type="ECO:0000259" key="7">
    <source>
        <dbReference type="PROSITE" id="PS50850"/>
    </source>
</evidence>
<dbReference type="RefSeq" id="XP_013325239.1">
    <property type="nucleotide sequence ID" value="XM_013469785.1"/>
</dbReference>
<evidence type="ECO:0000313" key="9">
    <source>
        <dbReference type="Proteomes" id="UP000053958"/>
    </source>
</evidence>
<dbReference type="SUPFAM" id="SSF103473">
    <property type="entry name" value="MFS general substrate transporter"/>
    <property type="match status" value="1"/>
</dbReference>
<feature type="transmembrane region" description="Helical" evidence="6">
    <location>
        <begin position="274"/>
        <end position="297"/>
    </location>
</feature>
<dbReference type="InterPro" id="IPR010573">
    <property type="entry name" value="MFS_Str1/Tri12-like"/>
</dbReference>
<evidence type="ECO:0000256" key="6">
    <source>
        <dbReference type="SAM" id="Phobius"/>
    </source>
</evidence>
<keyword evidence="3 6" id="KW-0812">Transmembrane</keyword>
<feature type="transmembrane region" description="Helical" evidence="6">
    <location>
        <begin position="349"/>
        <end position="371"/>
    </location>
</feature>
<dbReference type="InterPro" id="IPR036259">
    <property type="entry name" value="MFS_trans_sf"/>
</dbReference>
<feature type="transmembrane region" description="Helical" evidence="6">
    <location>
        <begin position="417"/>
        <end position="436"/>
    </location>
</feature>
<evidence type="ECO:0000256" key="2">
    <source>
        <dbReference type="ARBA" id="ARBA00022448"/>
    </source>
</evidence>
<dbReference type="GO" id="GO:0005886">
    <property type="term" value="C:plasma membrane"/>
    <property type="evidence" value="ECO:0007669"/>
    <property type="project" value="TreeGrafter"/>
</dbReference>
<name>A0A0F4YK38_RASE3</name>
<dbReference type="AlphaFoldDB" id="A0A0F4YK38"/>
<dbReference type="Pfam" id="PF06609">
    <property type="entry name" value="TRI12"/>
    <property type="match status" value="1"/>
</dbReference>
<evidence type="ECO:0000256" key="1">
    <source>
        <dbReference type="ARBA" id="ARBA00004141"/>
    </source>
</evidence>
<keyword evidence="2" id="KW-0813">Transport</keyword>
<keyword evidence="4 6" id="KW-1133">Transmembrane helix</keyword>
<feature type="transmembrane region" description="Helical" evidence="6">
    <location>
        <begin position="448"/>
        <end position="470"/>
    </location>
</feature>
<dbReference type="EMBL" id="LASV01000435">
    <property type="protein sequence ID" value="KKA18627.1"/>
    <property type="molecule type" value="Genomic_DNA"/>
</dbReference>
<feature type="transmembrane region" description="Helical" evidence="6">
    <location>
        <begin position="116"/>
        <end position="136"/>
    </location>
</feature>
<comment type="caution">
    <text evidence="8">The sequence shown here is derived from an EMBL/GenBank/DDBJ whole genome shotgun (WGS) entry which is preliminary data.</text>
</comment>
<dbReference type="Gene3D" id="1.20.1250.20">
    <property type="entry name" value="MFS general substrate transporter like domains"/>
    <property type="match status" value="2"/>
</dbReference>
<feature type="transmembrane region" description="Helical" evidence="6">
    <location>
        <begin position="82"/>
        <end position="110"/>
    </location>
</feature>
<organism evidence="8 9">
    <name type="scientific">Rasamsonia emersonii (strain ATCC 16479 / CBS 393.64 / IMI 116815)</name>
    <dbReference type="NCBI Taxonomy" id="1408163"/>
    <lineage>
        <taxon>Eukaryota</taxon>
        <taxon>Fungi</taxon>
        <taxon>Dikarya</taxon>
        <taxon>Ascomycota</taxon>
        <taxon>Pezizomycotina</taxon>
        <taxon>Eurotiomycetes</taxon>
        <taxon>Eurotiomycetidae</taxon>
        <taxon>Eurotiales</taxon>
        <taxon>Trichocomaceae</taxon>
        <taxon>Rasamsonia</taxon>
    </lineage>
</organism>
<dbReference type="OrthoDB" id="2587356at2759"/>
<evidence type="ECO:0000313" key="8">
    <source>
        <dbReference type="EMBL" id="KKA18627.1"/>
    </source>
</evidence>
<gene>
    <name evidence="8" type="ORF">T310_7428</name>
</gene>
<sequence>MKGEKHPIITQNEEKITTQGCGQQYSADTLVSPTSTSTTTTDNQIGEILELTAANANRTAAAAASNDVDDLDDRIRLTWRSWIVVLVAGFALLAQVFVVTAAGSVIAFIVRDLGDVAVSGWVIQGPLLMQCVLSPIIGRLSDVLDRKYLAAIPPLIAAAGAITSAKASSMAMLIGGGILNGFALSTIAIAQSIPSEVLPMKYRALANGISYVSGATGTITGGLLAGGLTGTGRGGWRYLFWVEAGLHLTASLGLLLFYHPGRKSDYTKMSFREYLWACDPIGSAIFVAGATLILLALNWAGNTYAWSDAHVAALLSVGLVLFILFGVYEWKGRNDGLVTHVLFQGSPNFALAIFAFAVEGWIYFSPINTIVQQVNLHLGFSNSAWIIALRQLSCTITAPAVSIPITLYATKYKDLKWPLLITLFIFLAGTICYSFITPAMKDAQIGFNILLGVGISGSLALIVATIQFTAPHSHLSTATGLAFSGRAIGGAFGSAVENAIIQGSLYPRWTQKVSQAALAAGLPASSVPSLLQALQQGHESVVDNVPGANATIVASAQTASQGAYAHAYHRAWACLIPLVVVAMAAVACLKDVKHLMTDKIEATVERGRAETDADEI</sequence>
<reference evidence="8 9" key="1">
    <citation type="submission" date="2015-04" db="EMBL/GenBank/DDBJ databases">
        <authorList>
            <person name="Heijne W.H."/>
            <person name="Fedorova N.D."/>
            <person name="Nierman W.C."/>
            <person name="Vollebregt A.W."/>
            <person name="Zhao Z."/>
            <person name="Wu L."/>
            <person name="Kumar M."/>
            <person name="Stam H."/>
            <person name="van den Berg M.A."/>
            <person name="Pel H.J."/>
        </authorList>
    </citation>
    <scope>NUCLEOTIDE SEQUENCE [LARGE SCALE GENOMIC DNA]</scope>
    <source>
        <strain evidence="8 9">CBS 393.64</strain>
    </source>
</reference>
<evidence type="ECO:0000256" key="3">
    <source>
        <dbReference type="ARBA" id="ARBA00022692"/>
    </source>
</evidence>
<dbReference type="GeneID" id="25319701"/>
<evidence type="ECO:0000256" key="4">
    <source>
        <dbReference type="ARBA" id="ARBA00022989"/>
    </source>
</evidence>
<accession>A0A0F4YK38</accession>
<feature type="transmembrane region" description="Helical" evidence="6">
    <location>
        <begin position="238"/>
        <end position="258"/>
    </location>
</feature>
<dbReference type="PANTHER" id="PTHR23501">
    <property type="entry name" value="MAJOR FACILITATOR SUPERFAMILY"/>
    <property type="match status" value="1"/>
</dbReference>
<dbReference type="InterPro" id="IPR020846">
    <property type="entry name" value="MFS_dom"/>
</dbReference>
<feature type="transmembrane region" description="Helical" evidence="6">
    <location>
        <begin position="309"/>
        <end position="328"/>
    </location>
</feature>
<keyword evidence="5 6" id="KW-0472">Membrane</keyword>
<proteinExistence type="predicted"/>
<feature type="transmembrane region" description="Helical" evidence="6">
    <location>
        <begin position="205"/>
        <end position="226"/>
    </location>
</feature>
<protein>
    <recommendedName>
        <fullName evidence="7">Major facilitator superfamily (MFS) profile domain-containing protein</fullName>
    </recommendedName>
</protein>
<feature type="transmembrane region" description="Helical" evidence="6">
    <location>
        <begin position="171"/>
        <end position="193"/>
    </location>
</feature>
<dbReference type="GO" id="GO:0022857">
    <property type="term" value="F:transmembrane transporter activity"/>
    <property type="evidence" value="ECO:0007669"/>
    <property type="project" value="InterPro"/>
</dbReference>
<keyword evidence="9" id="KW-1185">Reference proteome</keyword>
<dbReference type="PANTHER" id="PTHR23501:SF195">
    <property type="entry name" value="PEP5"/>
    <property type="match status" value="1"/>
</dbReference>
<comment type="subcellular location">
    <subcellularLocation>
        <location evidence="1">Membrane</location>
        <topology evidence="1">Multi-pass membrane protein</topology>
    </subcellularLocation>
</comment>